<dbReference type="GO" id="GO:0030436">
    <property type="term" value="P:asexual sporulation"/>
    <property type="evidence" value="ECO:0007669"/>
    <property type="project" value="InterPro"/>
</dbReference>
<protein>
    <recommendedName>
        <fullName evidence="1">Sporulation sigma-E factor-processing peptidase</fullName>
        <ecNumber evidence="1">3.4.23.-</ecNumber>
    </recommendedName>
    <alternativeName>
        <fullName evidence="1">Membrane-associated aspartic protease</fullName>
    </alternativeName>
    <alternativeName>
        <fullName evidence="1">Stage II sporulation protein GA</fullName>
    </alternativeName>
</protein>
<evidence type="ECO:0000313" key="4">
    <source>
        <dbReference type="EMBL" id="QGT99144.1"/>
    </source>
</evidence>
<sequence length="295" mass="33050">MIILPDQKIYADLTFIINFVMDFCILWATAKLAGIKIVYKRLIIASIIGGLYAVGYLLPDMSQWYTLPLKIIFSCLLIILALWPKGWEEFKKAFLYFYAINFTVAGATIGISYLFHTNTQAATYSYLWLLGGILCAITIGIAGEKYFVKKVIPNLLRFNVKLKFGDLICNGEGFLDTGNGLRDPITNKPVVVAEYRLIKGCLPDDFINVLEKSNNETDMLEALADTSWASRIRLIPFTSIGKKHGLLVGVRADEILVETGDMDLVHKNVVVGIYKDILCAEGQYQMLIPSEIVQN</sequence>
<comment type="function">
    <text evidence="1">Probable aspartic protease that is responsible for the proteolytic cleavage of the RNA polymerase sigma E factor (SigE/spoIIGB) to yield the active peptide in the mother cell during sporulation. Responds to a signal from the forespore that is triggered by the extracellular signal protein SpoIIR.</text>
</comment>
<feature type="transmembrane region" description="Helical" evidence="3">
    <location>
        <begin position="127"/>
        <end position="148"/>
    </location>
</feature>
<comment type="similarity">
    <text evidence="1">Belongs to the peptidase U4 family.</text>
</comment>
<reference evidence="5" key="1">
    <citation type="journal article" date="2019" name="Microbiology">
        <title>Complete Genome Sequence of an Uncultured Bacterium of the Candidate Phylum Bipolaricaulota.</title>
        <authorList>
            <person name="Kadnikov V.V."/>
            <person name="Mardanov A.V."/>
            <person name="Beletsky A.V."/>
            <person name="Frank Y.A."/>
            <person name="Karnachuk O.V."/>
            <person name="Ravin N.V."/>
        </authorList>
    </citation>
    <scope>NUCLEOTIDE SEQUENCE [LARGE SCALE GENOMIC DNA]</scope>
</reference>
<dbReference type="EMBL" id="CP046457">
    <property type="protein sequence ID" value="QGT99144.1"/>
    <property type="molecule type" value="Genomic_DNA"/>
</dbReference>
<dbReference type="Pfam" id="PF03419">
    <property type="entry name" value="Peptidase_U4"/>
    <property type="match status" value="1"/>
</dbReference>
<name>A0A6I6DCQ0_9FIRM</name>
<keyword evidence="1" id="KW-0749">Sporulation</keyword>
<evidence type="ECO:0000256" key="3">
    <source>
        <dbReference type="SAM" id="Phobius"/>
    </source>
</evidence>
<keyword evidence="1" id="KW-0064">Aspartyl protease</keyword>
<dbReference type="EC" id="3.4.23.-" evidence="1"/>
<proteinExistence type="inferred from homology"/>
<keyword evidence="1" id="KW-1003">Cell membrane</keyword>
<dbReference type="KEGG" id="salq:SYNTR_0551"/>
<dbReference type="OrthoDB" id="2690199at2"/>
<accession>A0A6I6DCQ0</accession>
<keyword evidence="1" id="KW-0645">Protease</keyword>
<gene>
    <name evidence="4" type="ORF">SYNTR_0551</name>
</gene>
<dbReference type="PIRSF" id="PIRSF018571">
    <property type="entry name" value="SpoIIGA"/>
    <property type="match status" value="1"/>
</dbReference>
<keyword evidence="3" id="KW-0812">Transmembrane</keyword>
<feature type="transmembrane region" description="Helical" evidence="3">
    <location>
        <begin position="95"/>
        <end position="115"/>
    </location>
</feature>
<feature type="transmembrane region" description="Helical" evidence="3">
    <location>
        <begin position="13"/>
        <end position="30"/>
    </location>
</feature>
<dbReference type="RefSeq" id="WP_156203069.1">
    <property type="nucleotide sequence ID" value="NZ_CP046457.1"/>
</dbReference>
<dbReference type="GO" id="GO:0004190">
    <property type="term" value="F:aspartic-type endopeptidase activity"/>
    <property type="evidence" value="ECO:0007669"/>
    <property type="project" value="UniProtKB-KW"/>
</dbReference>
<dbReference type="GO" id="GO:0005886">
    <property type="term" value="C:plasma membrane"/>
    <property type="evidence" value="ECO:0007669"/>
    <property type="project" value="UniProtKB-SubCell"/>
</dbReference>
<keyword evidence="1" id="KW-0378">Hydrolase</keyword>
<dbReference type="AlphaFoldDB" id="A0A6I6DCQ0"/>
<feature type="active site" evidence="2">
    <location>
        <position position="176"/>
    </location>
</feature>
<keyword evidence="5" id="KW-1185">Reference proteome</keyword>
<dbReference type="InterPro" id="IPR005081">
    <property type="entry name" value="SpoIIGA"/>
</dbReference>
<keyword evidence="3" id="KW-1133">Transmembrane helix</keyword>
<feature type="transmembrane region" description="Helical" evidence="3">
    <location>
        <begin position="42"/>
        <end position="58"/>
    </location>
</feature>
<dbReference type="NCBIfam" id="TIGR02854">
    <property type="entry name" value="spore_II_GA"/>
    <property type="match status" value="1"/>
</dbReference>
<comment type="subcellular location">
    <subcellularLocation>
        <location evidence="1">Cell membrane</location>
    </subcellularLocation>
</comment>
<keyword evidence="1 3" id="KW-0472">Membrane</keyword>
<dbReference type="Proteomes" id="UP000426444">
    <property type="component" value="Chromosome"/>
</dbReference>
<dbReference type="GO" id="GO:0006508">
    <property type="term" value="P:proteolysis"/>
    <property type="evidence" value="ECO:0007669"/>
    <property type="project" value="UniProtKB-KW"/>
</dbReference>
<evidence type="ECO:0000313" key="5">
    <source>
        <dbReference type="Proteomes" id="UP000426444"/>
    </source>
</evidence>
<organism evidence="4 5">
    <name type="scientific">Candidatus Syntrophocurvum alkaliphilum</name>
    <dbReference type="NCBI Taxonomy" id="2293317"/>
    <lineage>
        <taxon>Bacteria</taxon>
        <taxon>Bacillati</taxon>
        <taxon>Bacillota</taxon>
        <taxon>Clostridia</taxon>
        <taxon>Eubacteriales</taxon>
        <taxon>Syntrophomonadaceae</taxon>
        <taxon>Candidatus Syntrophocurvum</taxon>
    </lineage>
</organism>
<evidence type="ECO:0000256" key="2">
    <source>
        <dbReference type="PIRSR" id="PIRSR018571-1"/>
    </source>
</evidence>
<feature type="transmembrane region" description="Helical" evidence="3">
    <location>
        <begin position="64"/>
        <end position="83"/>
    </location>
</feature>
<evidence type="ECO:0000256" key="1">
    <source>
        <dbReference type="PIRNR" id="PIRNR018571"/>
    </source>
</evidence>
<dbReference type="GO" id="GO:0030435">
    <property type="term" value="P:sporulation resulting in formation of a cellular spore"/>
    <property type="evidence" value="ECO:0007669"/>
    <property type="project" value="UniProtKB-KW"/>
</dbReference>